<reference evidence="2" key="1">
    <citation type="journal article" date="2019" name="Int. J. Syst. Evol. Microbiol.">
        <title>The Global Catalogue of Microorganisms (GCM) 10K type strain sequencing project: providing services to taxonomists for standard genome sequencing and annotation.</title>
        <authorList>
            <consortium name="The Broad Institute Genomics Platform"/>
            <consortium name="The Broad Institute Genome Sequencing Center for Infectious Disease"/>
            <person name="Wu L."/>
            <person name="Ma J."/>
        </authorList>
    </citation>
    <scope>NUCLEOTIDE SEQUENCE [LARGE SCALE GENOMIC DNA]</scope>
    <source>
        <strain evidence="2">CCUG 62974</strain>
    </source>
</reference>
<accession>A0ABW3DUE3</accession>
<keyword evidence="2" id="KW-1185">Reference proteome</keyword>
<organism evidence="1 2">
    <name type="scientific">Streptosporangium algeriense</name>
    <dbReference type="NCBI Taxonomy" id="1682748"/>
    <lineage>
        <taxon>Bacteria</taxon>
        <taxon>Bacillati</taxon>
        <taxon>Actinomycetota</taxon>
        <taxon>Actinomycetes</taxon>
        <taxon>Streptosporangiales</taxon>
        <taxon>Streptosporangiaceae</taxon>
        <taxon>Streptosporangium</taxon>
    </lineage>
</organism>
<comment type="caution">
    <text evidence="1">The sequence shown here is derived from an EMBL/GenBank/DDBJ whole genome shotgun (WGS) entry which is preliminary data.</text>
</comment>
<evidence type="ECO:0008006" key="3">
    <source>
        <dbReference type="Google" id="ProtNLM"/>
    </source>
</evidence>
<evidence type="ECO:0000313" key="2">
    <source>
        <dbReference type="Proteomes" id="UP001597024"/>
    </source>
</evidence>
<protein>
    <recommendedName>
        <fullName evidence="3">PE domain-containing protein</fullName>
    </recommendedName>
</protein>
<proteinExistence type="predicted"/>
<dbReference type="Proteomes" id="UP001597024">
    <property type="component" value="Unassembled WGS sequence"/>
</dbReference>
<dbReference type="EMBL" id="JBHTHX010000728">
    <property type="protein sequence ID" value="MFD0886829.1"/>
    <property type="molecule type" value="Genomic_DNA"/>
</dbReference>
<name>A0ABW3DUE3_9ACTN</name>
<sequence length="131" mass="13666">MSAAKWPDLDEVADVTEFNTFQMRKVAQELEEYVAGFTAPAFSEGYTTGSAASVETSGNLSGQEIGEWPAAQTFARTVGSVSAGGSPEGRIAVLAQVYKEFVAQYAEVIKTIRASAKEYDGANVAGGAGDG</sequence>
<gene>
    <name evidence="1" type="ORF">ACFQ08_19960</name>
</gene>
<evidence type="ECO:0000313" key="1">
    <source>
        <dbReference type="EMBL" id="MFD0886829.1"/>
    </source>
</evidence>